<dbReference type="AlphaFoldDB" id="D7DBS8"/>
<sequence length="243" mass="26787">MVKKPVLSREAVYDTEDRFEMEAGYYPGDILPRTERAINRPIIIKDGCVIHGVIFGGRVQLGNNVRALGIYGDQEVVIGESCEIVGYIQSSGKIRVGSNTKVLCDIIGKEIDIWDKVRIYGNVIADGNINVGNDVEIGGYVVSLNGSIGIGDNSKVFDIIAYGNIELGHGVVIADPVIWSQKGKITLYSKIKVGKNYEVVHDRDRNIVESNKINLHYILSRTFTKSLYNDLIKSLGGVKTRSK</sequence>
<gene>
    <name evidence="1" type="ordered locus">Shell_0494</name>
</gene>
<protein>
    <submittedName>
        <fullName evidence="1">Uncharacterized protein</fullName>
    </submittedName>
</protein>
<reference evidence="2" key="1">
    <citation type="submission" date="2010-05" db="EMBL/GenBank/DDBJ databases">
        <title>Complete sequence of Staphylothermus hellenicus DSM 12710.</title>
        <authorList>
            <consortium name="US DOE Joint Genome Institute"/>
            <person name="Lucas S."/>
            <person name="Copeland A."/>
            <person name="Lapidus A."/>
            <person name="Cheng J.-F."/>
            <person name="Bruce D."/>
            <person name="Goodwin L."/>
            <person name="Pitluck S."/>
            <person name="Davenport K."/>
            <person name="Detter J.C."/>
            <person name="Han C."/>
            <person name="Tapia R."/>
            <person name="Larimer F."/>
            <person name="Land M."/>
            <person name="Hauser L."/>
            <person name="Kyrpides N."/>
            <person name="Mikhailova N."/>
            <person name="Anderson I.J."/>
            <person name="Woyke T."/>
        </authorList>
    </citation>
    <scope>NUCLEOTIDE SEQUENCE [LARGE SCALE GENOMIC DNA]</scope>
    <source>
        <strain evidence="2">DSM 12710 / JCM 10830 / BK20S6-10-b1 / P8</strain>
    </source>
</reference>
<evidence type="ECO:0000313" key="2">
    <source>
        <dbReference type="Proteomes" id="UP000002573"/>
    </source>
</evidence>
<dbReference type="HOGENOM" id="CLU_1140610_0_0_2"/>
<accession>D7DBS8</accession>
<keyword evidence="2" id="KW-1185">Reference proteome</keyword>
<proteinExistence type="predicted"/>
<dbReference type="RefSeq" id="WP_013142823.1">
    <property type="nucleotide sequence ID" value="NC_014205.1"/>
</dbReference>
<dbReference type="Proteomes" id="UP000002573">
    <property type="component" value="Chromosome"/>
</dbReference>
<evidence type="ECO:0000313" key="1">
    <source>
        <dbReference type="EMBL" id="ADI31625.1"/>
    </source>
</evidence>
<dbReference type="Gene3D" id="2.160.10.10">
    <property type="entry name" value="Hexapeptide repeat proteins"/>
    <property type="match status" value="1"/>
</dbReference>
<dbReference type="eggNOG" id="arCOG02471">
    <property type="taxonomic scope" value="Archaea"/>
</dbReference>
<dbReference type="SUPFAM" id="SSF51161">
    <property type="entry name" value="Trimeric LpxA-like enzymes"/>
    <property type="match status" value="1"/>
</dbReference>
<dbReference type="EMBL" id="CP002051">
    <property type="protein sequence ID" value="ADI31625.1"/>
    <property type="molecule type" value="Genomic_DNA"/>
</dbReference>
<dbReference type="GeneID" id="9233783"/>
<name>D7DBS8_STAHD</name>
<reference evidence="1 2" key="2">
    <citation type="journal article" date="2011" name="Stand. Genomic Sci.">
        <title>Complete genome sequence of Staphylothermus hellenicus P8.</title>
        <authorList>
            <person name="Anderson I."/>
            <person name="Wirth R."/>
            <person name="Lucas S."/>
            <person name="Copeland A."/>
            <person name="Lapidus A."/>
            <person name="Cheng J.F."/>
            <person name="Goodwin L."/>
            <person name="Pitluck S."/>
            <person name="Davenport K."/>
            <person name="Detter J.C."/>
            <person name="Han C."/>
            <person name="Tapia R."/>
            <person name="Land M."/>
            <person name="Hauser L."/>
            <person name="Pati A."/>
            <person name="Mikhailova N."/>
            <person name="Woyke T."/>
            <person name="Klenk H.P."/>
            <person name="Kyrpides N."/>
            <person name="Ivanova N."/>
        </authorList>
    </citation>
    <scope>NUCLEOTIDE SEQUENCE [LARGE SCALE GENOMIC DNA]</scope>
    <source>
        <strain evidence="2">DSM 12710 / JCM 10830 / BK20S6-10-b1 / P8</strain>
    </source>
</reference>
<dbReference type="KEGG" id="shc:Shell_0494"/>
<dbReference type="STRING" id="591019.Shell_0494"/>
<dbReference type="InterPro" id="IPR011004">
    <property type="entry name" value="Trimer_LpxA-like_sf"/>
</dbReference>
<organism evidence="1 2">
    <name type="scientific">Staphylothermus hellenicus (strain DSM 12710 / JCM 10830 / BK20S6-10-b1 / P8)</name>
    <dbReference type="NCBI Taxonomy" id="591019"/>
    <lineage>
        <taxon>Archaea</taxon>
        <taxon>Thermoproteota</taxon>
        <taxon>Thermoprotei</taxon>
        <taxon>Desulfurococcales</taxon>
        <taxon>Desulfurococcaceae</taxon>
        <taxon>Staphylothermus</taxon>
    </lineage>
</organism>